<evidence type="ECO:0000256" key="9">
    <source>
        <dbReference type="ARBA" id="ARBA00029962"/>
    </source>
</evidence>
<keyword evidence="8 11" id="KW-0067">ATP-binding</keyword>
<name>A0ABQ1J384_9PROT</name>
<comment type="catalytic activity">
    <reaction evidence="10 11">
        <text>dTMP + ATP = dTDP + ADP</text>
        <dbReference type="Rhea" id="RHEA:13517"/>
        <dbReference type="ChEBI" id="CHEBI:30616"/>
        <dbReference type="ChEBI" id="CHEBI:58369"/>
        <dbReference type="ChEBI" id="CHEBI:63528"/>
        <dbReference type="ChEBI" id="CHEBI:456216"/>
        <dbReference type="EC" id="2.7.4.9"/>
    </reaction>
</comment>
<dbReference type="Pfam" id="PF02223">
    <property type="entry name" value="Thymidylate_kin"/>
    <property type="match status" value="1"/>
</dbReference>
<dbReference type="EMBL" id="BMKF01000001">
    <property type="protein sequence ID" value="GGB58854.1"/>
    <property type="molecule type" value="Genomic_DNA"/>
</dbReference>
<protein>
    <recommendedName>
        <fullName evidence="3 11">Thymidylate kinase</fullName>
        <ecNumber evidence="2 11">2.7.4.9</ecNumber>
    </recommendedName>
    <alternativeName>
        <fullName evidence="9 11">dTMP kinase</fullName>
    </alternativeName>
</protein>
<dbReference type="InterPro" id="IPR018095">
    <property type="entry name" value="Thymidylate_kin_CS"/>
</dbReference>
<dbReference type="RefSeq" id="WP_084393831.1">
    <property type="nucleotide sequence ID" value="NZ_BMKF01000001.1"/>
</dbReference>
<dbReference type="PANTHER" id="PTHR10344">
    <property type="entry name" value="THYMIDYLATE KINASE"/>
    <property type="match status" value="1"/>
</dbReference>
<keyword evidence="4 11" id="KW-0808">Transferase</keyword>
<gene>
    <name evidence="11 13" type="primary">tmk</name>
    <name evidence="13" type="ORF">GCM10011503_04060</name>
</gene>
<accession>A0ABQ1J384</accession>
<evidence type="ECO:0000256" key="3">
    <source>
        <dbReference type="ARBA" id="ARBA00017144"/>
    </source>
</evidence>
<dbReference type="GO" id="GO:0016301">
    <property type="term" value="F:kinase activity"/>
    <property type="evidence" value="ECO:0007669"/>
    <property type="project" value="UniProtKB-KW"/>
</dbReference>
<comment type="similarity">
    <text evidence="1 11">Belongs to the thymidylate kinase family.</text>
</comment>
<dbReference type="Proteomes" id="UP000628854">
    <property type="component" value="Unassembled WGS sequence"/>
</dbReference>
<evidence type="ECO:0000256" key="10">
    <source>
        <dbReference type="ARBA" id="ARBA00048743"/>
    </source>
</evidence>
<dbReference type="EC" id="2.7.4.9" evidence="2 11"/>
<proteinExistence type="inferred from homology"/>
<keyword evidence="14" id="KW-1185">Reference proteome</keyword>
<keyword evidence="6 11" id="KW-0547">Nucleotide-binding</keyword>
<evidence type="ECO:0000259" key="12">
    <source>
        <dbReference type="Pfam" id="PF02223"/>
    </source>
</evidence>
<feature type="binding site" evidence="11">
    <location>
        <begin position="11"/>
        <end position="18"/>
    </location>
    <ligand>
        <name>ATP</name>
        <dbReference type="ChEBI" id="CHEBI:30616"/>
    </ligand>
</feature>
<reference evidence="14" key="1">
    <citation type="journal article" date="2019" name="Int. J. Syst. Evol. Microbiol.">
        <title>The Global Catalogue of Microorganisms (GCM) 10K type strain sequencing project: providing services to taxonomists for standard genome sequencing and annotation.</title>
        <authorList>
            <consortium name="The Broad Institute Genomics Platform"/>
            <consortium name="The Broad Institute Genome Sequencing Center for Infectious Disease"/>
            <person name="Wu L."/>
            <person name="Ma J."/>
        </authorList>
    </citation>
    <scope>NUCLEOTIDE SEQUENCE [LARGE SCALE GENOMIC DNA]</scope>
    <source>
        <strain evidence="14">CGMCC 1.15928</strain>
    </source>
</reference>
<evidence type="ECO:0000256" key="6">
    <source>
        <dbReference type="ARBA" id="ARBA00022741"/>
    </source>
</evidence>
<comment type="function">
    <text evidence="11">Phosphorylation of dTMP to form dTDP in both de novo and salvage pathways of dTTP synthesis.</text>
</comment>
<evidence type="ECO:0000256" key="8">
    <source>
        <dbReference type="ARBA" id="ARBA00022840"/>
    </source>
</evidence>
<evidence type="ECO:0000256" key="11">
    <source>
        <dbReference type="HAMAP-Rule" id="MF_00165"/>
    </source>
</evidence>
<keyword evidence="7 11" id="KW-0418">Kinase</keyword>
<dbReference type="PROSITE" id="PS01331">
    <property type="entry name" value="THYMIDYLATE_KINASE"/>
    <property type="match status" value="1"/>
</dbReference>
<dbReference type="PANTHER" id="PTHR10344:SF4">
    <property type="entry name" value="UMP-CMP KINASE 2, MITOCHONDRIAL"/>
    <property type="match status" value="1"/>
</dbReference>
<dbReference type="NCBIfam" id="TIGR00041">
    <property type="entry name" value="DTMP_kinase"/>
    <property type="match status" value="1"/>
</dbReference>
<dbReference type="InterPro" id="IPR039430">
    <property type="entry name" value="Thymidylate_kin-like_dom"/>
</dbReference>
<evidence type="ECO:0000313" key="13">
    <source>
        <dbReference type="EMBL" id="GGB58854.1"/>
    </source>
</evidence>
<keyword evidence="5 11" id="KW-0545">Nucleotide biosynthesis</keyword>
<evidence type="ECO:0000256" key="1">
    <source>
        <dbReference type="ARBA" id="ARBA00009776"/>
    </source>
</evidence>
<comment type="caution">
    <text evidence="13">The sequence shown here is derived from an EMBL/GenBank/DDBJ whole genome shotgun (WGS) entry which is preliminary data.</text>
</comment>
<evidence type="ECO:0000313" key="14">
    <source>
        <dbReference type="Proteomes" id="UP000628854"/>
    </source>
</evidence>
<evidence type="ECO:0000256" key="7">
    <source>
        <dbReference type="ARBA" id="ARBA00022777"/>
    </source>
</evidence>
<dbReference type="InterPro" id="IPR018094">
    <property type="entry name" value="Thymidylate_kinase"/>
</dbReference>
<dbReference type="Gene3D" id="3.40.50.300">
    <property type="entry name" value="P-loop containing nucleotide triphosphate hydrolases"/>
    <property type="match status" value="1"/>
</dbReference>
<evidence type="ECO:0000256" key="2">
    <source>
        <dbReference type="ARBA" id="ARBA00012980"/>
    </source>
</evidence>
<dbReference type="HAMAP" id="MF_00165">
    <property type="entry name" value="Thymidylate_kinase"/>
    <property type="match status" value="1"/>
</dbReference>
<sequence length="209" mass="22761">MSRGRFITIEGGEGAGKSTLIRSLEQVLEARGLDVVTTREPGGTVLAEEIRNLVLHPPGETQWSALAEALLMNAARADHVEKKIAPALAAGKWVICDRFADSTRVYQGIGGVNDTMLQAMQAEVTKDAAPDITFILDGPVDELLQRRTARGTSDIFERRPIGFHTAVRERFLEIAKAAPDRCKVVDASRDPSRVLEDVLSVIDERVSAS</sequence>
<dbReference type="CDD" id="cd01672">
    <property type="entry name" value="TMPK"/>
    <property type="match status" value="1"/>
</dbReference>
<evidence type="ECO:0000256" key="5">
    <source>
        <dbReference type="ARBA" id="ARBA00022727"/>
    </source>
</evidence>
<organism evidence="13 14">
    <name type="scientific">Henriciella pelagia</name>
    <dbReference type="NCBI Taxonomy" id="1977912"/>
    <lineage>
        <taxon>Bacteria</taxon>
        <taxon>Pseudomonadati</taxon>
        <taxon>Pseudomonadota</taxon>
        <taxon>Alphaproteobacteria</taxon>
        <taxon>Hyphomonadales</taxon>
        <taxon>Hyphomonadaceae</taxon>
        <taxon>Henriciella</taxon>
    </lineage>
</organism>
<dbReference type="SUPFAM" id="SSF52540">
    <property type="entry name" value="P-loop containing nucleoside triphosphate hydrolases"/>
    <property type="match status" value="1"/>
</dbReference>
<feature type="domain" description="Thymidylate kinase-like" evidence="12">
    <location>
        <begin position="9"/>
        <end position="196"/>
    </location>
</feature>
<dbReference type="InterPro" id="IPR027417">
    <property type="entry name" value="P-loop_NTPase"/>
</dbReference>
<evidence type="ECO:0000256" key="4">
    <source>
        <dbReference type="ARBA" id="ARBA00022679"/>
    </source>
</evidence>